<dbReference type="EMBL" id="PRDK01000002">
    <property type="protein sequence ID" value="MBE8712707.1"/>
    <property type="molecule type" value="Genomic_DNA"/>
</dbReference>
<keyword evidence="2" id="KW-1185">Reference proteome</keyword>
<dbReference type="Proteomes" id="UP000616201">
    <property type="component" value="Unassembled WGS sequence"/>
</dbReference>
<organism evidence="1 2">
    <name type="scientific">Sphingobacterium hungaricum</name>
    <dbReference type="NCBI Taxonomy" id="2082723"/>
    <lineage>
        <taxon>Bacteria</taxon>
        <taxon>Pseudomonadati</taxon>
        <taxon>Bacteroidota</taxon>
        <taxon>Sphingobacteriia</taxon>
        <taxon>Sphingobacteriales</taxon>
        <taxon>Sphingobacteriaceae</taxon>
        <taxon>Sphingobacterium</taxon>
    </lineage>
</organism>
<reference evidence="1" key="1">
    <citation type="submission" date="2018-02" db="EMBL/GenBank/DDBJ databases">
        <authorList>
            <person name="Vasarhelyi B.M."/>
            <person name="Deshmukh S."/>
            <person name="Balint B."/>
            <person name="Kukolya J."/>
        </authorList>
    </citation>
    <scope>NUCLEOTIDE SEQUENCE</scope>
    <source>
        <strain evidence="1">KB22</strain>
    </source>
</reference>
<comment type="caution">
    <text evidence="1">The sequence shown here is derived from an EMBL/GenBank/DDBJ whole genome shotgun (WGS) entry which is preliminary data.</text>
</comment>
<evidence type="ECO:0000313" key="1">
    <source>
        <dbReference type="EMBL" id="MBE8712707.1"/>
    </source>
</evidence>
<proteinExistence type="predicted"/>
<evidence type="ECO:0000313" key="2">
    <source>
        <dbReference type="Proteomes" id="UP000616201"/>
    </source>
</evidence>
<dbReference type="AlphaFoldDB" id="A0A928YPN3"/>
<protein>
    <submittedName>
        <fullName evidence="1">SIR2 family protein</fullName>
    </submittedName>
</protein>
<accession>A0A928YPN3</accession>
<dbReference type="RefSeq" id="WP_196936613.1">
    <property type="nucleotide sequence ID" value="NZ_MU158698.1"/>
</dbReference>
<name>A0A928YPN3_9SPHI</name>
<gene>
    <name evidence="1" type="ORF">C4F49_03310</name>
</gene>
<dbReference type="Pfam" id="PF13289">
    <property type="entry name" value="SIR2_2"/>
    <property type="match status" value="1"/>
</dbReference>
<sequence length="407" mass="47051">MSAHDPVKHIKFLRQTLSQDKKPLGFFISAGCPLSVNMPKDKWPLIPDVAKLTQSVTDKLKSKTDDKNNYDKLIDEVILSEKDEKNIEDILSFLRGLKEVSVGNSVRGFTKENLVELEKDICNKIAEKLEVNLPDKDTPYHKLAQWISIDREKPIEVFTTNYDLLLEEAFEDLSIPYFDGFVGSRQSFFDLRAVEDNLIPKHWTRLWKIHGSINWFQKENKEVYRSSLTKANGDSYLIYPSHLKYEQSRKMPYLALIDQLNRFLRLPNSLMVLSGYSFNDEHLNDTILSALKANPNSMVIAMLFDTLTFEDSEKKVVERYPKAIQLAKRRNNLALWSYDEAMIGTVRGKWKIPLEMEDEDNLANCIQKISSTEDSEEKHLLKLGDFSKLGDFLQALIGYNQTKLDEK</sequence>